<comment type="caution">
    <text evidence="1">The sequence shown here is derived from an EMBL/GenBank/DDBJ whole genome shotgun (WGS) entry which is preliminary data.</text>
</comment>
<name>A0A2Z6QQR0_9GLOM</name>
<proteinExistence type="predicted"/>
<protein>
    <submittedName>
        <fullName evidence="1">Uncharacterized protein</fullName>
    </submittedName>
</protein>
<accession>A0A2Z6QQR0</accession>
<reference evidence="1 2" key="1">
    <citation type="submission" date="2017-11" db="EMBL/GenBank/DDBJ databases">
        <title>The genome of Rhizophagus clarus HR1 reveals common genetic basis of auxotrophy among arbuscular mycorrhizal fungi.</title>
        <authorList>
            <person name="Kobayashi Y."/>
        </authorList>
    </citation>
    <scope>NUCLEOTIDE SEQUENCE [LARGE SCALE GENOMIC DNA]</scope>
    <source>
        <strain evidence="1 2">HR1</strain>
    </source>
</reference>
<gene>
    <name evidence="1" type="ORF">RclHR1_01470017</name>
</gene>
<dbReference type="EMBL" id="BEXD01000524">
    <property type="protein sequence ID" value="GBB88169.1"/>
    <property type="molecule type" value="Genomic_DNA"/>
</dbReference>
<organism evidence="1 2">
    <name type="scientific">Rhizophagus clarus</name>
    <dbReference type="NCBI Taxonomy" id="94130"/>
    <lineage>
        <taxon>Eukaryota</taxon>
        <taxon>Fungi</taxon>
        <taxon>Fungi incertae sedis</taxon>
        <taxon>Mucoromycota</taxon>
        <taxon>Glomeromycotina</taxon>
        <taxon>Glomeromycetes</taxon>
        <taxon>Glomerales</taxon>
        <taxon>Glomeraceae</taxon>
        <taxon>Rhizophagus</taxon>
    </lineage>
</organism>
<evidence type="ECO:0000313" key="1">
    <source>
        <dbReference type="EMBL" id="GBB88169.1"/>
    </source>
</evidence>
<dbReference type="Proteomes" id="UP000247702">
    <property type="component" value="Unassembled WGS sequence"/>
</dbReference>
<evidence type="ECO:0000313" key="2">
    <source>
        <dbReference type="Proteomes" id="UP000247702"/>
    </source>
</evidence>
<keyword evidence="2" id="KW-1185">Reference proteome</keyword>
<dbReference type="AlphaFoldDB" id="A0A2Z6QQR0"/>
<sequence length="81" mass="8840">MMLCTGGNIVCLLCKPVSTSFRCSLTVGLVGNSSERTSWVDRHGAMRKFTGWGIVHFLGSSFMAGPEHDAMHGWEHSVLTL</sequence>